<comment type="caution">
    <text evidence="1">The sequence shown here is derived from an EMBL/GenBank/DDBJ whole genome shotgun (WGS) entry which is preliminary data.</text>
</comment>
<sequence length="22" mass="2645">MLRVFVIVNLHLCVLKIRALFF</sequence>
<gene>
    <name evidence="1" type="ORF">PR048_008232</name>
</gene>
<protein>
    <submittedName>
        <fullName evidence="1">Uncharacterized protein</fullName>
    </submittedName>
</protein>
<evidence type="ECO:0000313" key="1">
    <source>
        <dbReference type="EMBL" id="KAJ8888740.1"/>
    </source>
</evidence>
<accession>A0ABQ9HWM0</accession>
<proteinExistence type="predicted"/>
<evidence type="ECO:0000313" key="2">
    <source>
        <dbReference type="Proteomes" id="UP001159363"/>
    </source>
</evidence>
<organism evidence="1 2">
    <name type="scientific">Dryococelus australis</name>
    <dbReference type="NCBI Taxonomy" id="614101"/>
    <lineage>
        <taxon>Eukaryota</taxon>
        <taxon>Metazoa</taxon>
        <taxon>Ecdysozoa</taxon>
        <taxon>Arthropoda</taxon>
        <taxon>Hexapoda</taxon>
        <taxon>Insecta</taxon>
        <taxon>Pterygota</taxon>
        <taxon>Neoptera</taxon>
        <taxon>Polyneoptera</taxon>
        <taxon>Phasmatodea</taxon>
        <taxon>Verophasmatodea</taxon>
        <taxon>Anareolatae</taxon>
        <taxon>Phasmatidae</taxon>
        <taxon>Eurycanthinae</taxon>
        <taxon>Dryococelus</taxon>
    </lineage>
</organism>
<reference evidence="1 2" key="1">
    <citation type="submission" date="2023-02" db="EMBL/GenBank/DDBJ databases">
        <title>LHISI_Scaffold_Assembly.</title>
        <authorList>
            <person name="Stuart O.P."/>
            <person name="Cleave R."/>
            <person name="Magrath M.J.L."/>
            <person name="Mikheyev A.S."/>
        </authorList>
    </citation>
    <scope>NUCLEOTIDE SEQUENCE [LARGE SCALE GENOMIC DNA]</scope>
    <source>
        <strain evidence="1">Daus_M_001</strain>
        <tissue evidence="1">Leg muscle</tissue>
    </source>
</reference>
<keyword evidence="2" id="KW-1185">Reference proteome</keyword>
<dbReference type="EMBL" id="JARBHB010000003">
    <property type="protein sequence ID" value="KAJ8888740.1"/>
    <property type="molecule type" value="Genomic_DNA"/>
</dbReference>
<name>A0ABQ9HWM0_9NEOP</name>
<dbReference type="Proteomes" id="UP001159363">
    <property type="component" value="Chromosome 3"/>
</dbReference>